<dbReference type="AlphaFoldDB" id="B9XDU3"/>
<accession>B9XDU3</accession>
<dbReference type="Proteomes" id="UP000003688">
    <property type="component" value="Unassembled WGS sequence"/>
</dbReference>
<name>B9XDU3_PEDPL</name>
<organism evidence="1 2">
    <name type="scientific">Pedosphaera parvula (strain Ellin514)</name>
    <dbReference type="NCBI Taxonomy" id="320771"/>
    <lineage>
        <taxon>Bacteria</taxon>
        <taxon>Pseudomonadati</taxon>
        <taxon>Verrucomicrobiota</taxon>
        <taxon>Pedosphaerae</taxon>
        <taxon>Pedosphaerales</taxon>
        <taxon>Pedosphaeraceae</taxon>
        <taxon>Pedosphaera</taxon>
    </lineage>
</organism>
<sequence>MTVRTVEKVLKLGWLKAQCALSSHITRAHWMGADANVNLRTWQHLMEEIVKTRFDEVTLPIYGLRILTKRDKIADHTCKKTGSLMQFDTATILETGREPDYFSMFMANARKASFQGISLFSRRLRVMGCVDSVEDFGWPFPDEPQGVQPSTGLQDGCS</sequence>
<protein>
    <submittedName>
        <fullName evidence="1">Uncharacterized protein</fullName>
    </submittedName>
</protein>
<evidence type="ECO:0000313" key="1">
    <source>
        <dbReference type="EMBL" id="EEF61834.1"/>
    </source>
</evidence>
<gene>
    <name evidence="1" type="ORF">Cflav_PD4497</name>
</gene>
<keyword evidence="2" id="KW-1185">Reference proteome</keyword>
<reference evidence="1 2" key="1">
    <citation type="journal article" date="2011" name="J. Bacteriol.">
        <title>Genome sequence of 'Pedosphaera parvula' Ellin514, an aerobic Verrucomicrobial isolate from pasture soil.</title>
        <authorList>
            <person name="Kant R."/>
            <person name="van Passel M.W."/>
            <person name="Sangwan P."/>
            <person name="Palva A."/>
            <person name="Lucas S."/>
            <person name="Copeland A."/>
            <person name="Lapidus A."/>
            <person name="Glavina Del Rio T."/>
            <person name="Dalin E."/>
            <person name="Tice H."/>
            <person name="Bruce D."/>
            <person name="Goodwin L."/>
            <person name="Pitluck S."/>
            <person name="Chertkov O."/>
            <person name="Larimer F.W."/>
            <person name="Land M.L."/>
            <person name="Hauser L."/>
            <person name="Brettin T.S."/>
            <person name="Detter J.C."/>
            <person name="Han S."/>
            <person name="de Vos W.M."/>
            <person name="Janssen P.H."/>
            <person name="Smidt H."/>
        </authorList>
    </citation>
    <scope>NUCLEOTIDE SEQUENCE [LARGE SCALE GENOMIC DNA]</scope>
    <source>
        <strain evidence="1 2">Ellin514</strain>
    </source>
</reference>
<comment type="caution">
    <text evidence="1">The sequence shown here is derived from an EMBL/GenBank/DDBJ whole genome shotgun (WGS) entry which is preliminary data.</text>
</comment>
<evidence type="ECO:0000313" key="2">
    <source>
        <dbReference type="Proteomes" id="UP000003688"/>
    </source>
</evidence>
<dbReference type="EMBL" id="ABOX02000007">
    <property type="protein sequence ID" value="EEF61834.1"/>
    <property type="molecule type" value="Genomic_DNA"/>
</dbReference>
<proteinExistence type="predicted"/>